<evidence type="ECO:0000313" key="2">
    <source>
        <dbReference type="EMBL" id="KRN18190.1"/>
    </source>
</evidence>
<evidence type="ECO:0000313" key="3">
    <source>
        <dbReference type="Proteomes" id="UP000051442"/>
    </source>
</evidence>
<feature type="transmembrane region" description="Helical" evidence="1">
    <location>
        <begin position="59"/>
        <end position="75"/>
    </location>
</feature>
<dbReference type="AlphaFoldDB" id="A0A0R2EPH3"/>
<reference evidence="2 3" key="1">
    <citation type="journal article" date="2015" name="Genome Announc.">
        <title>Expanding the biotechnology potential of lactobacilli through comparative genomics of 213 strains and associated genera.</title>
        <authorList>
            <person name="Sun Z."/>
            <person name="Harris H.M."/>
            <person name="McCann A."/>
            <person name="Guo C."/>
            <person name="Argimon S."/>
            <person name="Zhang W."/>
            <person name="Yang X."/>
            <person name="Jeffery I.B."/>
            <person name="Cooney J.C."/>
            <person name="Kagawa T.F."/>
            <person name="Liu W."/>
            <person name="Song Y."/>
            <person name="Salvetti E."/>
            <person name="Wrobel A."/>
            <person name="Rasinkangas P."/>
            <person name="Parkhill J."/>
            <person name="Rea M.C."/>
            <person name="O'Sullivan O."/>
            <person name="Ritari J."/>
            <person name="Douillard F.P."/>
            <person name="Paul Ross R."/>
            <person name="Yang R."/>
            <person name="Briner A.E."/>
            <person name="Felis G.E."/>
            <person name="de Vos W.M."/>
            <person name="Barrangou R."/>
            <person name="Klaenhammer T.R."/>
            <person name="Caufield P.W."/>
            <person name="Cui Y."/>
            <person name="Zhang H."/>
            <person name="O'Toole P.W."/>
        </authorList>
    </citation>
    <scope>NUCLEOTIDE SEQUENCE [LARGE SCALE GENOMIC DNA]</scope>
    <source>
        <strain evidence="2 3">DSM 23365</strain>
    </source>
</reference>
<sequence length="109" mass="12488">MSQGDIEQQLRRLLRHIRVLLGMQVTVDGLMLYAIVKLLMANNGQVMLFWRYLTVKNGLILTGLLVGLDLCLMLVRRNDRLTGQGLISQLTGRPSHEMATLIRQFKRLK</sequence>
<protein>
    <submittedName>
        <fullName evidence="2">Uncharacterized protein</fullName>
    </submittedName>
</protein>
<gene>
    <name evidence="2" type="ORF">FD14_GL002205</name>
</gene>
<keyword evidence="1" id="KW-1133">Transmembrane helix</keyword>
<comment type="caution">
    <text evidence="2">The sequence shown here is derived from an EMBL/GenBank/DDBJ whole genome shotgun (WGS) entry which is preliminary data.</text>
</comment>
<evidence type="ECO:0000256" key="1">
    <source>
        <dbReference type="SAM" id="Phobius"/>
    </source>
</evidence>
<dbReference type="PATRIC" id="fig|1423804.4.peg.2392"/>
<proteinExistence type="predicted"/>
<dbReference type="EMBL" id="AYZM01000159">
    <property type="protein sequence ID" value="KRN18190.1"/>
    <property type="molecule type" value="Genomic_DNA"/>
</dbReference>
<organism evidence="2 3">
    <name type="scientific">Secundilactobacillus similis DSM 23365 = JCM 2765</name>
    <dbReference type="NCBI Taxonomy" id="1423804"/>
    <lineage>
        <taxon>Bacteria</taxon>
        <taxon>Bacillati</taxon>
        <taxon>Bacillota</taxon>
        <taxon>Bacilli</taxon>
        <taxon>Lactobacillales</taxon>
        <taxon>Lactobacillaceae</taxon>
        <taxon>Secundilactobacillus</taxon>
    </lineage>
</organism>
<dbReference type="RefSeq" id="WP_054737323.1">
    <property type="nucleotide sequence ID" value="NZ_AYZM01000159.1"/>
</dbReference>
<dbReference type="STRING" id="1423804.FD14_GL002205"/>
<feature type="transmembrane region" description="Helical" evidence="1">
    <location>
        <begin position="20"/>
        <end position="39"/>
    </location>
</feature>
<dbReference type="Proteomes" id="UP000051442">
    <property type="component" value="Unassembled WGS sequence"/>
</dbReference>
<keyword evidence="1" id="KW-0812">Transmembrane</keyword>
<keyword evidence="1" id="KW-0472">Membrane</keyword>
<accession>A0A0R2EPH3</accession>
<name>A0A0R2EPH3_9LACO</name>
<keyword evidence="3" id="KW-1185">Reference proteome</keyword>